<reference evidence="2" key="1">
    <citation type="submission" date="2020-12" db="EMBL/GenBank/DDBJ databases">
        <title>Bacterial novel species Flavobacterium sp. SE-1-e isolated from soil.</title>
        <authorList>
            <person name="Jung H.-Y."/>
        </authorList>
    </citation>
    <scope>NUCLEOTIDE SEQUENCE</scope>
    <source>
        <strain evidence="2">SE-1-e</strain>
    </source>
</reference>
<organism evidence="2 3">
    <name type="scientific">Flavobacterium agrisoli</name>
    <dbReference type="NCBI Taxonomy" id="2793066"/>
    <lineage>
        <taxon>Bacteria</taxon>
        <taxon>Pseudomonadati</taxon>
        <taxon>Bacteroidota</taxon>
        <taxon>Flavobacteriia</taxon>
        <taxon>Flavobacteriales</taxon>
        <taxon>Flavobacteriaceae</taxon>
        <taxon>Flavobacterium</taxon>
    </lineage>
</organism>
<dbReference type="SUPFAM" id="SSF53474">
    <property type="entry name" value="alpha/beta-Hydrolases"/>
    <property type="match status" value="1"/>
</dbReference>
<dbReference type="EMBL" id="JAEHFV010000001">
    <property type="protein sequence ID" value="MBK0368321.1"/>
    <property type="molecule type" value="Genomic_DNA"/>
</dbReference>
<keyword evidence="2" id="KW-0378">Hydrolase</keyword>
<name>A0A934PHQ8_9FLAO</name>
<dbReference type="Gene3D" id="3.40.50.1820">
    <property type="entry name" value="alpha/beta hydrolase"/>
    <property type="match status" value="1"/>
</dbReference>
<evidence type="ECO:0000313" key="3">
    <source>
        <dbReference type="Proteomes" id="UP000609172"/>
    </source>
</evidence>
<gene>
    <name evidence="2" type="ORF">I5M07_00625</name>
</gene>
<proteinExistence type="predicted"/>
<evidence type="ECO:0000259" key="1">
    <source>
        <dbReference type="Pfam" id="PF12697"/>
    </source>
</evidence>
<dbReference type="AlphaFoldDB" id="A0A934PHQ8"/>
<dbReference type="GO" id="GO:0016787">
    <property type="term" value="F:hydrolase activity"/>
    <property type="evidence" value="ECO:0007669"/>
    <property type="project" value="UniProtKB-KW"/>
</dbReference>
<dbReference type="InterPro" id="IPR029058">
    <property type="entry name" value="AB_hydrolase_fold"/>
</dbReference>
<evidence type="ECO:0000313" key="2">
    <source>
        <dbReference type="EMBL" id="MBK0368321.1"/>
    </source>
</evidence>
<dbReference type="Proteomes" id="UP000609172">
    <property type="component" value="Unassembled WGS sequence"/>
</dbReference>
<feature type="domain" description="AB hydrolase-1" evidence="1">
    <location>
        <begin position="18"/>
        <end position="219"/>
    </location>
</feature>
<keyword evidence="3" id="KW-1185">Reference proteome</keyword>
<dbReference type="RefSeq" id="WP_200104256.1">
    <property type="nucleotide sequence ID" value="NZ_JAEHFV010000001.1"/>
</dbReference>
<protein>
    <submittedName>
        <fullName evidence="2">Alpha/beta hydrolase</fullName>
    </submittedName>
</protein>
<dbReference type="Pfam" id="PF12697">
    <property type="entry name" value="Abhydrolase_6"/>
    <property type="match status" value="1"/>
</dbReference>
<accession>A0A934PHQ8</accession>
<sequence length="271" mass="31531">MHLHSNKTIIRLMNTKKIFFISGAFINSNSWDYWKTFFQSKGYEVIIPVWPAKEGTVQELRKKHPDAILGKLSLEALVKFYIELLRKEEEKPIAIGHSVGGLIVQLLLQENLLFMGIAIHSVPPKGITNLEFSFYKALWKSIGIFKSKKIPHLMSLKEWQYAFTNTMSLKDQKDAYDTYLIPESRRIIRGLFTNTAKVDYSKKKYPLLFIAGSKDNMMPANLNFKNYKMYQYSPSITDYKEFEGINHFVISGKKWSQTAAYVLNWIKQHRG</sequence>
<dbReference type="InterPro" id="IPR000073">
    <property type="entry name" value="AB_hydrolase_1"/>
</dbReference>
<comment type="caution">
    <text evidence="2">The sequence shown here is derived from an EMBL/GenBank/DDBJ whole genome shotgun (WGS) entry which is preliminary data.</text>
</comment>